<protein>
    <submittedName>
        <fullName evidence="1">Uncharacterized protein</fullName>
    </submittedName>
</protein>
<dbReference type="OrthoDB" id="5138463at2759"/>
<evidence type="ECO:0000313" key="1">
    <source>
        <dbReference type="EMBL" id="OCK74694.1"/>
    </source>
</evidence>
<organism evidence="1 2">
    <name type="scientific">Lepidopterella palustris CBS 459.81</name>
    <dbReference type="NCBI Taxonomy" id="1314670"/>
    <lineage>
        <taxon>Eukaryota</taxon>
        <taxon>Fungi</taxon>
        <taxon>Dikarya</taxon>
        <taxon>Ascomycota</taxon>
        <taxon>Pezizomycotina</taxon>
        <taxon>Dothideomycetes</taxon>
        <taxon>Pleosporomycetidae</taxon>
        <taxon>Mytilinidiales</taxon>
        <taxon>Argynnaceae</taxon>
        <taxon>Lepidopterella</taxon>
    </lineage>
</organism>
<proteinExistence type="predicted"/>
<keyword evidence="2" id="KW-1185">Reference proteome</keyword>
<gene>
    <name evidence="1" type="ORF">K432DRAFT_310229</name>
</gene>
<evidence type="ECO:0000313" key="2">
    <source>
        <dbReference type="Proteomes" id="UP000250266"/>
    </source>
</evidence>
<dbReference type="AlphaFoldDB" id="A0A8E2DZU4"/>
<dbReference type="EMBL" id="KV745430">
    <property type="protein sequence ID" value="OCK74694.1"/>
    <property type="molecule type" value="Genomic_DNA"/>
</dbReference>
<reference evidence="1 2" key="1">
    <citation type="journal article" date="2016" name="Nat. Commun.">
        <title>Ectomycorrhizal ecology is imprinted in the genome of the dominant symbiotic fungus Cenococcum geophilum.</title>
        <authorList>
            <consortium name="DOE Joint Genome Institute"/>
            <person name="Peter M."/>
            <person name="Kohler A."/>
            <person name="Ohm R.A."/>
            <person name="Kuo A."/>
            <person name="Krutzmann J."/>
            <person name="Morin E."/>
            <person name="Arend M."/>
            <person name="Barry K.W."/>
            <person name="Binder M."/>
            <person name="Choi C."/>
            <person name="Clum A."/>
            <person name="Copeland A."/>
            <person name="Grisel N."/>
            <person name="Haridas S."/>
            <person name="Kipfer T."/>
            <person name="LaButti K."/>
            <person name="Lindquist E."/>
            <person name="Lipzen A."/>
            <person name="Maire R."/>
            <person name="Meier B."/>
            <person name="Mihaltcheva S."/>
            <person name="Molinier V."/>
            <person name="Murat C."/>
            <person name="Poggeler S."/>
            <person name="Quandt C.A."/>
            <person name="Sperisen C."/>
            <person name="Tritt A."/>
            <person name="Tisserant E."/>
            <person name="Crous P.W."/>
            <person name="Henrissat B."/>
            <person name="Nehls U."/>
            <person name="Egli S."/>
            <person name="Spatafora J.W."/>
            <person name="Grigoriev I.V."/>
            <person name="Martin F.M."/>
        </authorList>
    </citation>
    <scope>NUCLEOTIDE SEQUENCE [LARGE SCALE GENOMIC DNA]</scope>
    <source>
        <strain evidence="1 2">CBS 459.81</strain>
    </source>
</reference>
<accession>A0A8E2DZU4</accession>
<feature type="non-terminal residue" evidence="1">
    <location>
        <position position="1"/>
    </location>
</feature>
<sequence length="69" mass="7512">NRADPENGIGNFYYCEGYGRFRSSGQSCACQVPGLHALMRRGIGNVISEIQTAIMSATLPAAYKRQVES</sequence>
<name>A0A8E2DZU4_9PEZI</name>
<dbReference type="Proteomes" id="UP000250266">
    <property type="component" value="Unassembled WGS sequence"/>
</dbReference>